<reference evidence="2" key="3">
    <citation type="submission" date="2022-11" db="EMBL/GenBank/DDBJ databases">
        <authorList>
            <person name="Wang Z."/>
        </authorList>
    </citation>
    <scope>NUCLEOTIDE SEQUENCE</scope>
    <source>
        <strain evidence="2">P2000</strain>
    </source>
</reference>
<dbReference type="Proteomes" id="UP001151834">
    <property type="component" value="Unassembled WGS sequence"/>
</dbReference>
<evidence type="ECO:0000313" key="10">
    <source>
        <dbReference type="Proteomes" id="UP000281061"/>
    </source>
</evidence>
<gene>
    <name evidence="5" type="ORF">C6Y08_11450</name>
    <name evidence="7" type="ORF">D6U17_05295</name>
    <name evidence="6" type="ORF">D6U18_10820</name>
    <name evidence="2" type="ORF">OOJ94_13815</name>
    <name evidence="3" type="ORF">RI536_04355</name>
    <name evidence="4" type="ORF">RI555_03005</name>
</gene>
<keyword evidence="8" id="KW-1185">Reference proteome</keyword>
<sequence length="104" mass="11456">MQQLTPLVHDFNLDGYWSAVIDEGTPGLARVNQPLTQLLGTWLAAHVTILCDTASFLLIIHDHHQKLAIPGRISPGTSQPYDIKLDGWPVNNSAALMAIVQKYL</sequence>
<reference evidence="3" key="5">
    <citation type="submission" date="2023-08" db="EMBL/GenBank/DDBJ databases">
        <authorList>
            <person name="Page C.A."/>
            <person name="Perez-Diaz I.M."/>
        </authorList>
    </citation>
    <scope>NUCLEOTIDE SEQUENCE</scope>
    <source>
        <strain evidence="4">1.8.9</strain>
        <strain evidence="3">7.8.46</strain>
    </source>
</reference>
<evidence type="ECO:0000313" key="3">
    <source>
        <dbReference type="EMBL" id="MDT6989332.1"/>
    </source>
</evidence>
<evidence type="ECO:0000313" key="8">
    <source>
        <dbReference type="Proteomes" id="UP000238378"/>
    </source>
</evidence>
<evidence type="ECO:0000313" key="11">
    <source>
        <dbReference type="Proteomes" id="UP001151834"/>
    </source>
</evidence>
<keyword evidence="1" id="KW-0812">Transmembrane</keyword>
<evidence type="ECO:0000313" key="6">
    <source>
        <dbReference type="EMBL" id="RMW46439.1"/>
    </source>
</evidence>
<dbReference type="EMBL" id="RDCL01000049">
    <property type="protein sequence ID" value="RMW55670.1"/>
    <property type="molecule type" value="Genomic_DNA"/>
</dbReference>
<proteinExistence type="predicted"/>
<accession>A0A241RR80</accession>
<dbReference type="EMBL" id="RDCJ01000096">
    <property type="protein sequence ID" value="RMW46439.1"/>
    <property type="molecule type" value="Genomic_DNA"/>
</dbReference>
<keyword evidence="1" id="KW-1133">Transmembrane helix</keyword>
<dbReference type="EMBL" id="JAVLAO010000001">
    <property type="protein sequence ID" value="MDT7037980.1"/>
    <property type="molecule type" value="Genomic_DNA"/>
</dbReference>
<dbReference type="Proteomes" id="UP000281061">
    <property type="component" value="Unassembled WGS sequence"/>
</dbReference>
<dbReference type="RefSeq" id="WP_050340138.1">
    <property type="nucleotide sequence ID" value="NZ_BJZC01000068.1"/>
</dbReference>
<protein>
    <submittedName>
        <fullName evidence="2">Uncharacterized protein</fullName>
    </submittedName>
</protein>
<dbReference type="Proteomes" id="UP001263852">
    <property type="component" value="Unassembled WGS sequence"/>
</dbReference>
<keyword evidence="1" id="KW-0472">Membrane</keyword>
<evidence type="ECO:0000313" key="4">
    <source>
        <dbReference type="EMBL" id="MDT7037980.1"/>
    </source>
</evidence>
<dbReference type="Proteomes" id="UP000276249">
    <property type="component" value="Unassembled WGS sequence"/>
</dbReference>
<organism evidence="2 11">
    <name type="scientific">Lactiplantibacillus pentosus</name>
    <name type="common">Lactobacillus pentosus</name>
    <dbReference type="NCBI Taxonomy" id="1589"/>
    <lineage>
        <taxon>Bacteria</taxon>
        <taxon>Bacillati</taxon>
        <taxon>Bacillota</taxon>
        <taxon>Bacilli</taxon>
        <taxon>Lactobacillales</taxon>
        <taxon>Lactobacillaceae</taxon>
        <taxon>Lactiplantibacillus</taxon>
    </lineage>
</organism>
<reference evidence="2" key="4">
    <citation type="journal article" date="2023" name="Front Nutr">
        <title>Lactiplantibacillus pentosus P2020 protects the hyperuricemia and renal inflammation in mice.</title>
        <authorList>
            <person name="Wang Z."/>
            <person name="Song L."/>
            <person name="Li X."/>
            <person name="Xiao Y."/>
            <person name="Huang Y."/>
            <person name="Zhang Y."/>
            <person name="Li J."/>
            <person name="Li M."/>
            <person name="Ren Z."/>
        </authorList>
    </citation>
    <scope>NUCLEOTIDE SEQUENCE</scope>
    <source>
        <strain evidence="2">P2000</strain>
    </source>
</reference>
<dbReference type="EMBL" id="JAPEQV010000019">
    <property type="protein sequence ID" value="MDF2313893.1"/>
    <property type="molecule type" value="Genomic_DNA"/>
</dbReference>
<dbReference type="EMBL" id="PVOB01000200">
    <property type="protein sequence ID" value="PRO93933.1"/>
    <property type="molecule type" value="Genomic_DNA"/>
</dbReference>
<evidence type="ECO:0000313" key="9">
    <source>
        <dbReference type="Proteomes" id="UP000276249"/>
    </source>
</evidence>
<dbReference type="EMBL" id="JAVLAQ010000001">
    <property type="protein sequence ID" value="MDT6989332.1"/>
    <property type="molecule type" value="Genomic_DNA"/>
</dbReference>
<feature type="transmembrane region" description="Helical" evidence="1">
    <location>
        <begin position="39"/>
        <end position="60"/>
    </location>
</feature>
<dbReference type="OrthoDB" id="2297806at2"/>
<evidence type="ECO:0000313" key="5">
    <source>
        <dbReference type="EMBL" id="PRO93933.1"/>
    </source>
</evidence>
<comment type="caution">
    <text evidence="2">The sequence shown here is derived from an EMBL/GenBank/DDBJ whole genome shotgun (WGS) entry which is preliminary data.</text>
</comment>
<dbReference type="Proteomes" id="UP000238378">
    <property type="component" value="Unassembled WGS sequence"/>
</dbReference>
<evidence type="ECO:0000313" key="7">
    <source>
        <dbReference type="EMBL" id="RMW55670.1"/>
    </source>
</evidence>
<name>A0A241RR80_LACPE</name>
<evidence type="ECO:0000256" key="1">
    <source>
        <dbReference type="SAM" id="Phobius"/>
    </source>
</evidence>
<dbReference type="AlphaFoldDB" id="A0A241RR80"/>
<evidence type="ECO:0000313" key="2">
    <source>
        <dbReference type="EMBL" id="MDF2313893.1"/>
    </source>
</evidence>
<reference evidence="5 8" key="1">
    <citation type="submission" date="2018-03" db="EMBL/GenBank/DDBJ databases">
        <title>Draft Genome Sequences of six Lactobacillus pentosus Strains Isolated from Brines of Traditionally Fermented Spanish-Style Green Table Olives.</title>
        <authorList>
            <person name="Calero-Delgado B."/>
            <person name="Martin-Platero A.M."/>
            <person name="Perez-Pulido A.J."/>
            <person name="Benitez-Cabello A."/>
            <person name="Casimiro-Soriguer C.S."/>
            <person name="Martinez-Bueno M."/>
            <person name="Arroyo-Lopez F.N."/>
            <person name="Rodriguez-Gomez F."/>
            <person name="Bautista-Gallego J."/>
            <person name="Garrido-Fernandez A."/>
            <person name="Jimenez-Diaz R."/>
        </authorList>
    </citation>
    <scope>NUCLEOTIDE SEQUENCE [LARGE SCALE GENOMIC DNA]</scope>
    <source>
        <strain evidence="5 8">IG2</strain>
    </source>
</reference>
<dbReference type="GeneID" id="49395072"/>
<reference evidence="9 10" key="2">
    <citation type="submission" date="2018-10" db="EMBL/GenBank/DDBJ databases">
        <title>Genome sequences of five Lactobacillus pentosus strains isolated from brines of traditionally fermented spanish-style green table olives and differences between them.</title>
        <authorList>
            <person name="Jimenez Diaz R."/>
        </authorList>
    </citation>
    <scope>NUCLEOTIDE SEQUENCE [LARGE SCALE GENOMIC DNA]</scope>
    <source>
        <strain evidence="6 9">IG10</strain>
        <strain evidence="7 10">IG8</strain>
    </source>
</reference>
<dbReference type="Proteomes" id="UP001267003">
    <property type="component" value="Unassembled WGS sequence"/>
</dbReference>